<proteinExistence type="inferred from homology"/>
<dbReference type="GO" id="GO:0000815">
    <property type="term" value="C:ESCRT III complex"/>
    <property type="evidence" value="ECO:0007669"/>
    <property type="project" value="TreeGrafter"/>
</dbReference>
<keyword evidence="8" id="KW-1185">Reference proteome</keyword>
<dbReference type="STRING" id="7395.A0A1A9V1D0"/>
<keyword evidence="5" id="KW-0653">Protein transport</keyword>
<evidence type="ECO:0000256" key="4">
    <source>
        <dbReference type="ARBA" id="ARBA00022753"/>
    </source>
</evidence>
<keyword evidence="3" id="KW-0813">Transport</keyword>
<name>A0A1A9V1D0_GLOAU</name>
<evidence type="ECO:0000313" key="8">
    <source>
        <dbReference type="Proteomes" id="UP000078200"/>
    </source>
</evidence>
<dbReference type="InterPro" id="IPR005024">
    <property type="entry name" value="Snf7_fam"/>
</dbReference>
<organism evidence="7 8">
    <name type="scientific">Glossina austeni</name>
    <name type="common">Savannah tsetse fly</name>
    <dbReference type="NCBI Taxonomy" id="7395"/>
    <lineage>
        <taxon>Eukaryota</taxon>
        <taxon>Metazoa</taxon>
        <taxon>Ecdysozoa</taxon>
        <taxon>Arthropoda</taxon>
        <taxon>Hexapoda</taxon>
        <taxon>Insecta</taxon>
        <taxon>Pterygota</taxon>
        <taxon>Neoptera</taxon>
        <taxon>Endopterygota</taxon>
        <taxon>Diptera</taxon>
        <taxon>Brachycera</taxon>
        <taxon>Muscomorpha</taxon>
        <taxon>Hippoboscoidea</taxon>
        <taxon>Glossinidae</taxon>
        <taxon>Glossina</taxon>
    </lineage>
</organism>
<accession>A0A1A9V1D0</accession>
<evidence type="ECO:0000256" key="1">
    <source>
        <dbReference type="ARBA" id="ARBA00004608"/>
    </source>
</evidence>
<evidence type="ECO:0000256" key="2">
    <source>
        <dbReference type="ARBA" id="ARBA00006190"/>
    </source>
</evidence>
<dbReference type="EnsemblMetazoa" id="GAUT022686-RA">
    <property type="protein sequence ID" value="GAUT022686-PA"/>
    <property type="gene ID" value="GAUT022686"/>
</dbReference>
<dbReference type="Pfam" id="PF03357">
    <property type="entry name" value="Snf7"/>
    <property type="match status" value="1"/>
</dbReference>
<evidence type="ECO:0000313" key="7">
    <source>
        <dbReference type="EnsemblMetazoa" id="GAUT022686-PA"/>
    </source>
</evidence>
<dbReference type="GO" id="GO:0006900">
    <property type="term" value="P:vesicle budding from membrane"/>
    <property type="evidence" value="ECO:0007669"/>
    <property type="project" value="TreeGrafter"/>
</dbReference>
<dbReference type="Proteomes" id="UP000078200">
    <property type="component" value="Unassembled WGS sequence"/>
</dbReference>
<sequence>MGRGCVAEQDKVVLHQRDPLKRYQKRVEQSLENNRQLAKKCLASGRKEYCICPSGDETVDVLKHGNEALKKMYAMVDINEVKSIMDETPEGIEKKQEIGSLFSEALSEQYENDVLIELDALVVKEEAEKLKLPEVPQTSCLCLQQMKR</sequence>
<keyword evidence="4" id="KW-0967">Endosome</keyword>
<dbReference type="GO" id="GO:0032511">
    <property type="term" value="P:late endosome to vacuole transport via multivesicular body sorting pathway"/>
    <property type="evidence" value="ECO:0007669"/>
    <property type="project" value="TreeGrafter"/>
</dbReference>
<evidence type="ECO:0000256" key="3">
    <source>
        <dbReference type="ARBA" id="ARBA00022448"/>
    </source>
</evidence>
<protein>
    <submittedName>
        <fullName evidence="7">Uncharacterized protein</fullName>
    </submittedName>
</protein>
<reference evidence="7" key="1">
    <citation type="submission" date="2020-05" db="UniProtKB">
        <authorList>
            <consortium name="EnsemblMetazoa"/>
        </authorList>
    </citation>
    <scope>IDENTIFICATION</scope>
    <source>
        <strain evidence="7">TTRI</strain>
    </source>
</reference>
<dbReference type="PANTHER" id="PTHR22761">
    <property type="entry name" value="CHARGED MULTIVESICULAR BODY PROTEIN"/>
    <property type="match status" value="1"/>
</dbReference>
<dbReference type="PANTHER" id="PTHR22761:SF5">
    <property type="entry name" value="CHARGED MULTIVESICULAR BODY PROTEIN 6"/>
    <property type="match status" value="1"/>
</dbReference>
<keyword evidence="6" id="KW-0472">Membrane</keyword>
<evidence type="ECO:0000256" key="6">
    <source>
        <dbReference type="ARBA" id="ARBA00023136"/>
    </source>
</evidence>
<comment type="subcellular location">
    <subcellularLocation>
        <location evidence="1">Endosome membrane</location>
    </subcellularLocation>
</comment>
<dbReference type="VEuPathDB" id="VectorBase:GAUT022686"/>
<evidence type="ECO:0000256" key="5">
    <source>
        <dbReference type="ARBA" id="ARBA00022927"/>
    </source>
</evidence>
<comment type="similarity">
    <text evidence="2">Belongs to the SNF7 family.</text>
</comment>
<dbReference type="AlphaFoldDB" id="A0A1A9V1D0"/>
<dbReference type="GO" id="GO:0015031">
    <property type="term" value="P:protein transport"/>
    <property type="evidence" value="ECO:0007669"/>
    <property type="project" value="UniProtKB-KW"/>
</dbReference>
<dbReference type="GO" id="GO:0005771">
    <property type="term" value="C:multivesicular body"/>
    <property type="evidence" value="ECO:0007669"/>
    <property type="project" value="TreeGrafter"/>
</dbReference>